<gene>
    <name evidence="1" type="ORF">PITC_003390</name>
</gene>
<dbReference type="AlphaFoldDB" id="A0A0A2KZB3"/>
<sequence length="44" mass="5221">MPKTNKDIEKQLQLALDSLSEQTKPNITKTTREFAVPMHRLRRR</sequence>
<dbReference type="OrthoDB" id="4368338at2759"/>
<evidence type="ECO:0000313" key="2">
    <source>
        <dbReference type="Proteomes" id="UP000030104"/>
    </source>
</evidence>
<dbReference type="PhylomeDB" id="A0A0A2KZB3"/>
<proteinExistence type="predicted"/>
<protein>
    <submittedName>
        <fullName evidence="1">Uncharacterized protein</fullName>
    </submittedName>
</protein>
<name>A0A0A2KZB3_PENIT</name>
<organism evidence="1 2">
    <name type="scientific">Penicillium italicum</name>
    <name type="common">Blue mold</name>
    <dbReference type="NCBI Taxonomy" id="40296"/>
    <lineage>
        <taxon>Eukaryota</taxon>
        <taxon>Fungi</taxon>
        <taxon>Dikarya</taxon>
        <taxon>Ascomycota</taxon>
        <taxon>Pezizomycotina</taxon>
        <taxon>Eurotiomycetes</taxon>
        <taxon>Eurotiomycetidae</taxon>
        <taxon>Eurotiales</taxon>
        <taxon>Aspergillaceae</taxon>
        <taxon>Penicillium</taxon>
    </lineage>
</organism>
<keyword evidence="2" id="KW-1185">Reference proteome</keyword>
<dbReference type="EMBL" id="JQGA01000835">
    <property type="protein sequence ID" value="KGO73152.1"/>
    <property type="molecule type" value="Genomic_DNA"/>
</dbReference>
<accession>A0A0A2KZB3</accession>
<dbReference type="Proteomes" id="UP000030104">
    <property type="component" value="Unassembled WGS sequence"/>
</dbReference>
<reference evidence="1 2" key="1">
    <citation type="journal article" date="2015" name="Mol. Plant Microbe Interact.">
        <title>Genome, transcriptome, and functional analyses of Penicillium expansum provide new insights into secondary metabolism and pathogenicity.</title>
        <authorList>
            <person name="Ballester A.R."/>
            <person name="Marcet-Houben M."/>
            <person name="Levin E."/>
            <person name="Sela N."/>
            <person name="Selma-Lazaro C."/>
            <person name="Carmona L."/>
            <person name="Wisniewski M."/>
            <person name="Droby S."/>
            <person name="Gonzalez-Candelas L."/>
            <person name="Gabaldon T."/>
        </authorList>
    </citation>
    <scope>NUCLEOTIDE SEQUENCE [LARGE SCALE GENOMIC DNA]</scope>
    <source>
        <strain evidence="1 2">PHI-1</strain>
    </source>
</reference>
<evidence type="ECO:0000313" key="1">
    <source>
        <dbReference type="EMBL" id="KGO73152.1"/>
    </source>
</evidence>
<dbReference type="HOGENOM" id="CLU_3242320_0_0_1"/>
<comment type="caution">
    <text evidence="1">The sequence shown here is derived from an EMBL/GenBank/DDBJ whole genome shotgun (WGS) entry which is preliminary data.</text>
</comment>